<comment type="caution">
    <text evidence="1">The sequence shown here is derived from an EMBL/GenBank/DDBJ whole genome shotgun (WGS) entry which is preliminary data.</text>
</comment>
<name>A0A9P6JIA1_9AGAR</name>
<evidence type="ECO:0000313" key="1">
    <source>
        <dbReference type="EMBL" id="KAF9522122.1"/>
    </source>
</evidence>
<organism evidence="1 2">
    <name type="scientific">Crepidotus variabilis</name>
    <dbReference type="NCBI Taxonomy" id="179855"/>
    <lineage>
        <taxon>Eukaryota</taxon>
        <taxon>Fungi</taxon>
        <taxon>Dikarya</taxon>
        <taxon>Basidiomycota</taxon>
        <taxon>Agaricomycotina</taxon>
        <taxon>Agaricomycetes</taxon>
        <taxon>Agaricomycetidae</taxon>
        <taxon>Agaricales</taxon>
        <taxon>Agaricineae</taxon>
        <taxon>Crepidotaceae</taxon>
        <taxon>Crepidotus</taxon>
    </lineage>
</organism>
<dbReference type="EMBL" id="MU157960">
    <property type="protein sequence ID" value="KAF9522122.1"/>
    <property type="molecule type" value="Genomic_DNA"/>
</dbReference>
<proteinExistence type="predicted"/>
<protein>
    <submittedName>
        <fullName evidence="1">Uncharacterized protein</fullName>
    </submittedName>
</protein>
<evidence type="ECO:0000313" key="2">
    <source>
        <dbReference type="Proteomes" id="UP000807306"/>
    </source>
</evidence>
<sequence length="139" mass="16068">MFPDTGPHPASVVFRAVDCYNGHSSFRSNARRQSRQDIPVTLVLSPAPTVSFDPNRRNRLAVNLLAFEQVYIKLEVFGEIEDVLVGEVAILRILDSTHNEGTRAMEDYQATVFQFEKCVLVLKTNKQTQRWRKMRFRRI</sequence>
<gene>
    <name evidence="1" type="ORF">CPB83DRAFT_140613</name>
</gene>
<dbReference type="Proteomes" id="UP000807306">
    <property type="component" value="Unassembled WGS sequence"/>
</dbReference>
<dbReference type="AlphaFoldDB" id="A0A9P6JIA1"/>
<keyword evidence="2" id="KW-1185">Reference proteome</keyword>
<accession>A0A9P6JIA1</accession>
<reference evidence="1" key="1">
    <citation type="submission" date="2020-11" db="EMBL/GenBank/DDBJ databases">
        <authorList>
            <consortium name="DOE Joint Genome Institute"/>
            <person name="Ahrendt S."/>
            <person name="Riley R."/>
            <person name="Andreopoulos W."/>
            <person name="Labutti K."/>
            <person name="Pangilinan J."/>
            <person name="Ruiz-Duenas F.J."/>
            <person name="Barrasa J.M."/>
            <person name="Sanchez-Garcia M."/>
            <person name="Camarero S."/>
            <person name="Miyauchi S."/>
            <person name="Serrano A."/>
            <person name="Linde D."/>
            <person name="Babiker R."/>
            <person name="Drula E."/>
            <person name="Ayuso-Fernandez I."/>
            <person name="Pacheco R."/>
            <person name="Padilla G."/>
            <person name="Ferreira P."/>
            <person name="Barriuso J."/>
            <person name="Kellner H."/>
            <person name="Castanera R."/>
            <person name="Alfaro M."/>
            <person name="Ramirez L."/>
            <person name="Pisabarro A.G."/>
            <person name="Kuo A."/>
            <person name="Tritt A."/>
            <person name="Lipzen A."/>
            <person name="He G."/>
            <person name="Yan M."/>
            <person name="Ng V."/>
            <person name="Cullen D."/>
            <person name="Martin F."/>
            <person name="Rosso M.-N."/>
            <person name="Henrissat B."/>
            <person name="Hibbett D."/>
            <person name="Martinez A.T."/>
            <person name="Grigoriev I.V."/>
        </authorList>
    </citation>
    <scope>NUCLEOTIDE SEQUENCE</scope>
    <source>
        <strain evidence="1">CBS 506.95</strain>
    </source>
</reference>